<dbReference type="PANTHER" id="PTHR30041">
    <property type="entry name" value="ARSENATE REDUCTASE"/>
    <property type="match status" value="1"/>
</dbReference>
<comment type="caution">
    <text evidence="3">The sequence shown here is derived from an EMBL/GenBank/DDBJ whole genome shotgun (WGS) entry which is preliminary data.</text>
</comment>
<dbReference type="InterPro" id="IPR006660">
    <property type="entry name" value="Arsenate_reductase-like"/>
</dbReference>
<dbReference type="PROSITE" id="PS51353">
    <property type="entry name" value="ARSC"/>
    <property type="match status" value="1"/>
</dbReference>
<keyword evidence="4" id="KW-1185">Reference proteome</keyword>
<dbReference type="NCBIfam" id="NF008107">
    <property type="entry name" value="PRK10853.1"/>
    <property type="match status" value="1"/>
</dbReference>
<dbReference type="Proteomes" id="UP000217771">
    <property type="component" value="Unassembled WGS sequence"/>
</dbReference>
<dbReference type="EMBL" id="NSKB01000005">
    <property type="protein sequence ID" value="PAU75939.1"/>
    <property type="molecule type" value="Genomic_DNA"/>
</dbReference>
<dbReference type="AlphaFoldDB" id="A0A2A2EU78"/>
<proteinExistence type="inferred from homology"/>
<evidence type="ECO:0000256" key="1">
    <source>
        <dbReference type="ARBA" id="ARBA00007198"/>
    </source>
</evidence>
<dbReference type="PANTHER" id="PTHR30041:SF8">
    <property type="entry name" value="PROTEIN YFFB"/>
    <property type="match status" value="1"/>
</dbReference>
<dbReference type="Pfam" id="PF03960">
    <property type="entry name" value="ArsC"/>
    <property type="match status" value="1"/>
</dbReference>
<comment type="similarity">
    <text evidence="1 2">Belongs to the ArsC family.</text>
</comment>
<accession>A0A2A2EU78</accession>
<organism evidence="3 4">
    <name type="scientific">Halomonas salipaludis</name>
    <dbReference type="NCBI Taxonomy" id="2032625"/>
    <lineage>
        <taxon>Bacteria</taxon>
        <taxon>Pseudomonadati</taxon>
        <taxon>Pseudomonadota</taxon>
        <taxon>Gammaproteobacteria</taxon>
        <taxon>Oceanospirillales</taxon>
        <taxon>Halomonadaceae</taxon>
        <taxon>Halomonas</taxon>
    </lineage>
</organism>
<dbReference type="InterPro" id="IPR036249">
    <property type="entry name" value="Thioredoxin-like_sf"/>
</dbReference>
<dbReference type="RefSeq" id="WP_095621410.1">
    <property type="nucleotide sequence ID" value="NZ_NSKB01000005.1"/>
</dbReference>
<reference evidence="3 4" key="1">
    <citation type="submission" date="2017-08" db="EMBL/GenBank/DDBJ databases">
        <title>Halomonas alkalisoli sp. nov., isolated from saline alkaline soil.</title>
        <authorList>
            <person name="Wang D."/>
            <person name="Zhang G."/>
        </authorList>
    </citation>
    <scope>NUCLEOTIDE SEQUENCE [LARGE SCALE GENOMIC DNA]</scope>
    <source>
        <strain evidence="3 4">WRN001</strain>
    </source>
</reference>
<dbReference type="SUPFAM" id="SSF52833">
    <property type="entry name" value="Thioredoxin-like"/>
    <property type="match status" value="1"/>
</dbReference>
<evidence type="ECO:0000313" key="4">
    <source>
        <dbReference type="Proteomes" id="UP000217771"/>
    </source>
</evidence>
<dbReference type="InterPro" id="IPR006504">
    <property type="entry name" value="Tscrpt_reg_Spx/MgsR"/>
</dbReference>
<sequence length="114" mass="13058">MLTLFGIKNCDTCRRARKAMDASGVPYQYHDLREDGLSAALLEHILERVPVMTLLNTRSTTWRQLDEADKQDIDANRARELMLAHPTLLKRPLLDTGDEILVGYRDGDYDDLQI</sequence>
<protein>
    <submittedName>
        <fullName evidence="3">ArsC family reductase</fullName>
    </submittedName>
</protein>
<dbReference type="NCBIfam" id="TIGR01617">
    <property type="entry name" value="arsC_related"/>
    <property type="match status" value="1"/>
</dbReference>
<name>A0A2A2EU78_9GAMM</name>
<evidence type="ECO:0000256" key="2">
    <source>
        <dbReference type="PROSITE-ProRule" id="PRU01282"/>
    </source>
</evidence>
<evidence type="ECO:0000313" key="3">
    <source>
        <dbReference type="EMBL" id="PAU75939.1"/>
    </source>
</evidence>
<dbReference type="CDD" id="cd03035">
    <property type="entry name" value="ArsC_Yffb"/>
    <property type="match status" value="1"/>
</dbReference>
<gene>
    <name evidence="3" type="ORF">CK498_13550</name>
</gene>
<dbReference type="Gene3D" id="3.40.30.10">
    <property type="entry name" value="Glutaredoxin"/>
    <property type="match status" value="1"/>
</dbReference>
<dbReference type="OrthoDB" id="9803749at2"/>